<proteinExistence type="predicted"/>
<evidence type="ECO:0008006" key="3">
    <source>
        <dbReference type="Google" id="ProtNLM"/>
    </source>
</evidence>
<organism evidence="1 2">
    <name type="scientific">Cajanus cajan</name>
    <name type="common">Pigeon pea</name>
    <name type="synonym">Cajanus indicus</name>
    <dbReference type="NCBI Taxonomy" id="3821"/>
    <lineage>
        <taxon>Eukaryota</taxon>
        <taxon>Viridiplantae</taxon>
        <taxon>Streptophyta</taxon>
        <taxon>Embryophyta</taxon>
        <taxon>Tracheophyta</taxon>
        <taxon>Spermatophyta</taxon>
        <taxon>Magnoliopsida</taxon>
        <taxon>eudicotyledons</taxon>
        <taxon>Gunneridae</taxon>
        <taxon>Pentapetalae</taxon>
        <taxon>rosids</taxon>
        <taxon>fabids</taxon>
        <taxon>Fabales</taxon>
        <taxon>Fabaceae</taxon>
        <taxon>Papilionoideae</taxon>
        <taxon>50 kb inversion clade</taxon>
        <taxon>NPAAA clade</taxon>
        <taxon>indigoferoid/millettioid clade</taxon>
        <taxon>Phaseoleae</taxon>
        <taxon>Cajanus</taxon>
    </lineage>
</organism>
<dbReference type="PANTHER" id="PTHR47481:SF31">
    <property type="entry name" value="OS01G0873500 PROTEIN"/>
    <property type="match status" value="1"/>
</dbReference>
<accession>A0A151TBB5</accession>
<evidence type="ECO:0000313" key="1">
    <source>
        <dbReference type="EMBL" id="KYP64341.1"/>
    </source>
</evidence>
<dbReference type="Gramene" id="C.cajan_18398.t">
    <property type="protein sequence ID" value="C.cajan_18398.t.cds1"/>
    <property type="gene ID" value="C.cajan_18398"/>
</dbReference>
<dbReference type="EMBL" id="CM003609">
    <property type="protein sequence ID" value="KYP64341.1"/>
    <property type="molecule type" value="Genomic_DNA"/>
</dbReference>
<sequence length="119" mass="13942">MVLPLIRGCKLDDYMLGIKECLEQFVTTTETTRKVNPNYENWQAHDQALLGWLISFMAIDIAIQLLHCETSKQLWDEAQSLANAHTKSRIIYLKSKFHNTRKREMKMEQYLAKIKNLAN</sequence>
<evidence type="ECO:0000313" key="2">
    <source>
        <dbReference type="Proteomes" id="UP000075243"/>
    </source>
</evidence>
<dbReference type="AlphaFoldDB" id="A0A151TBB5"/>
<dbReference type="PANTHER" id="PTHR47481">
    <property type="match status" value="1"/>
</dbReference>
<dbReference type="Pfam" id="PF14223">
    <property type="entry name" value="Retrotran_gag_2"/>
    <property type="match status" value="1"/>
</dbReference>
<protein>
    <recommendedName>
        <fullName evidence="3">Retrovirus-related Pol polyprotein from transposon TNT 1-94</fullName>
    </recommendedName>
</protein>
<keyword evidence="2" id="KW-1185">Reference proteome</keyword>
<reference evidence="1 2" key="1">
    <citation type="journal article" date="2012" name="Nat. Biotechnol.">
        <title>Draft genome sequence of pigeonpea (Cajanus cajan), an orphan legume crop of resource-poor farmers.</title>
        <authorList>
            <person name="Varshney R.K."/>
            <person name="Chen W."/>
            <person name="Li Y."/>
            <person name="Bharti A.K."/>
            <person name="Saxena R.K."/>
            <person name="Schlueter J.A."/>
            <person name="Donoghue M.T."/>
            <person name="Azam S."/>
            <person name="Fan G."/>
            <person name="Whaley A.M."/>
            <person name="Farmer A.D."/>
            <person name="Sheridan J."/>
            <person name="Iwata A."/>
            <person name="Tuteja R."/>
            <person name="Penmetsa R.V."/>
            <person name="Wu W."/>
            <person name="Upadhyaya H.D."/>
            <person name="Yang S.P."/>
            <person name="Shah T."/>
            <person name="Saxena K.B."/>
            <person name="Michael T."/>
            <person name="McCombie W.R."/>
            <person name="Yang B."/>
            <person name="Zhang G."/>
            <person name="Yang H."/>
            <person name="Wang J."/>
            <person name="Spillane C."/>
            <person name="Cook D.R."/>
            <person name="May G.D."/>
            <person name="Xu X."/>
            <person name="Jackson S.A."/>
        </authorList>
    </citation>
    <scope>NUCLEOTIDE SEQUENCE [LARGE SCALE GENOMIC DNA]</scope>
    <source>
        <strain evidence="2">cv. Asha</strain>
    </source>
</reference>
<name>A0A151TBB5_CAJCA</name>
<gene>
    <name evidence="1" type="ORF">KK1_018934</name>
</gene>
<dbReference type="Proteomes" id="UP000075243">
    <property type="component" value="Chromosome 7"/>
</dbReference>